<accession>A0A147BAJ6</accession>
<dbReference type="EMBL" id="GEIB01000504">
    <property type="protein sequence ID" value="JAR87395.1"/>
    <property type="molecule type" value="Transcribed_RNA"/>
</dbReference>
<evidence type="ECO:0000313" key="1">
    <source>
        <dbReference type="EMBL" id="JAR87395.1"/>
    </source>
</evidence>
<feature type="non-terminal residue" evidence="1">
    <location>
        <position position="1"/>
    </location>
</feature>
<name>A0A147BAJ6_9ACAR</name>
<dbReference type="AlphaFoldDB" id="A0A147BAJ6"/>
<proteinExistence type="predicted"/>
<protein>
    <submittedName>
        <fullName evidence="1">Nuclear protein localization protein 4 homolog</fullName>
    </submittedName>
</protein>
<organism evidence="1">
    <name type="scientific">Alectorobius mimon</name>
    <dbReference type="NCBI Taxonomy" id="360319"/>
    <lineage>
        <taxon>Eukaryota</taxon>
        <taxon>Metazoa</taxon>
        <taxon>Ecdysozoa</taxon>
        <taxon>Arthropoda</taxon>
        <taxon>Chelicerata</taxon>
        <taxon>Arachnida</taxon>
        <taxon>Acari</taxon>
        <taxon>Parasitiformes</taxon>
        <taxon>Ixodida</taxon>
        <taxon>Ixodoidea</taxon>
        <taxon>Argasidae</taxon>
        <taxon>Ornithodorinae</taxon>
        <taxon>Alectorobius</taxon>
    </lineage>
</organism>
<reference evidence="1" key="1">
    <citation type="submission" date="2016-03" db="EMBL/GenBank/DDBJ databases">
        <title>Gut transcriptome analysis on engorged females of Ornithodoros mimon (Acari: Argasidae) and phylogenetic inferences of soft ticks.</title>
        <authorList>
            <person name="Landulfo G.A."/>
            <person name="Giovanni D."/>
            <person name="Carvalho E."/>
            <person name="Junqueira-de-Azevedo I."/>
            <person name="Patane J."/>
            <person name="Mendoca R."/>
            <person name="Barros-Battesti D."/>
        </authorList>
    </citation>
    <scope>NUCLEOTIDE SEQUENCE</scope>
    <source>
        <strain evidence="1">Females</strain>
        <tissue evidence="1">Gut</tissue>
    </source>
</reference>
<sequence>YLKPCPTSMCSYIWPRWILFPSRTRWPLFLKQYVIRMLLQLRNGPRTNSGRHWSKSWQVKGHQESPPRQRVEVQAVDSHGRVSTAHFSTRLVKQCVTCVDYHSEVGTSRPLHKQRCVAENKIGKRTTCAHCGVPMLGTDCCREGDMVYACLQEIQTCM</sequence>
<feature type="non-terminal residue" evidence="1">
    <location>
        <position position="158"/>
    </location>
</feature>